<evidence type="ECO:0000256" key="3">
    <source>
        <dbReference type="ARBA" id="ARBA00022776"/>
    </source>
</evidence>
<feature type="region of interest" description="Disordered" evidence="6">
    <location>
        <begin position="136"/>
        <end position="193"/>
    </location>
</feature>
<evidence type="ECO:0000256" key="2">
    <source>
        <dbReference type="ARBA" id="ARBA00022618"/>
    </source>
</evidence>
<dbReference type="Gene3D" id="2.60.120.260">
    <property type="entry name" value="Galactose-binding domain-like"/>
    <property type="match status" value="1"/>
</dbReference>
<feature type="compositionally biased region" description="Acidic residues" evidence="6">
    <location>
        <begin position="181"/>
        <end position="193"/>
    </location>
</feature>
<evidence type="ECO:0000313" key="8">
    <source>
        <dbReference type="EMBL" id="CDI51611.1"/>
    </source>
</evidence>
<comment type="similarity">
    <text evidence="1">Belongs to the APC10 family.</text>
</comment>
<dbReference type="FunFam" id="2.60.120.260:FF:000336">
    <property type="entry name" value="Chromosome 1, whole genome shotgun sequence"/>
    <property type="match status" value="1"/>
</dbReference>
<name>A0A077QY33_9BASI</name>
<evidence type="ECO:0000256" key="1">
    <source>
        <dbReference type="ARBA" id="ARBA00006762"/>
    </source>
</evidence>
<sequence length="313" mass="34464">MEQAAASSSSFGPAVPPQTSSAKRKRPRRIYDVEDRTTKIDVGFTSGTSWTLSSYKSGSGVAELRSADLTKLWQSDGSQPHLINIQFSRRTCVTHLSFYLDVKQDDSYTPTKIAIKAGTNYHDLTLVRQRSFESPQGWKHFNMTPPESVDASTNEEDEEDVEEQKTGEDEEVGRNPMLGQDNEEEEGDDDEGEREGIRVWLIQVCILANHLNGKDTHIRRLIVFGPKAGTSTIHQGPNLLKRGPTNKLTKSVATSRARGAQTSIPRGPNVTLAQLLSIQRQTAGGAEDGTDDADGEVAPPWRTSALNLFGNIR</sequence>
<dbReference type="CDD" id="cd08366">
    <property type="entry name" value="APC10"/>
    <property type="match status" value="1"/>
</dbReference>
<dbReference type="AlphaFoldDB" id="A0A077QY33"/>
<dbReference type="GO" id="GO:0070979">
    <property type="term" value="P:protein K11-linked ubiquitination"/>
    <property type="evidence" value="ECO:0007669"/>
    <property type="project" value="TreeGrafter"/>
</dbReference>
<feature type="compositionally biased region" description="Acidic residues" evidence="6">
    <location>
        <begin position="153"/>
        <end position="162"/>
    </location>
</feature>
<protein>
    <submittedName>
        <fullName evidence="8">Related to anaphase promoting complex subunit 10</fullName>
    </submittedName>
</protein>
<evidence type="ECO:0000256" key="6">
    <source>
        <dbReference type="SAM" id="MobiDB-lite"/>
    </source>
</evidence>
<feature type="compositionally biased region" description="Polar residues" evidence="6">
    <location>
        <begin position="1"/>
        <end position="21"/>
    </location>
</feature>
<dbReference type="InterPro" id="IPR004939">
    <property type="entry name" value="APC_su10/DOC_dom"/>
</dbReference>
<keyword evidence="4" id="KW-0833">Ubl conjugation pathway</keyword>
<dbReference type="GO" id="GO:0031145">
    <property type="term" value="P:anaphase-promoting complex-dependent catabolic process"/>
    <property type="evidence" value="ECO:0007669"/>
    <property type="project" value="InterPro"/>
</dbReference>
<keyword evidence="5" id="KW-0131">Cell cycle</keyword>
<organism evidence="8">
    <name type="scientific">Melanopsichium pennsylvanicum 4</name>
    <dbReference type="NCBI Taxonomy" id="1398559"/>
    <lineage>
        <taxon>Eukaryota</taxon>
        <taxon>Fungi</taxon>
        <taxon>Dikarya</taxon>
        <taxon>Basidiomycota</taxon>
        <taxon>Ustilaginomycotina</taxon>
        <taxon>Ustilaginomycetes</taxon>
        <taxon>Ustilaginales</taxon>
        <taxon>Ustilaginaceae</taxon>
        <taxon>Melanopsichium</taxon>
    </lineage>
</organism>
<keyword evidence="2" id="KW-0132">Cell division</keyword>
<dbReference type="GO" id="GO:0005680">
    <property type="term" value="C:anaphase-promoting complex"/>
    <property type="evidence" value="ECO:0007669"/>
    <property type="project" value="InterPro"/>
</dbReference>
<dbReference type="PANTHER" id="PTHR12936">
    <property type="entry name" value="ANAPHASE-PROMOTING COMPLEX 10"/>
    <property type="match status" value="1"/>
</dbReference>
<dbReference type="InterPro" id="IPR008979">
    <property type="entry name" value="Galactose-bd-like_sf"/>
</dbReference>
<dbReference type="InterPro" id="IPR016901">
    <property type="entry name" value="APC10/Doc1"/>
</dbReference>
<dbReference type="SUPFAM" id="SSF49785">
    <property type="entry name" value="Galactose-binding domain-like"/>
    <property type="match status" value="1"/>
</dbReference>
<keyword evidence="3" id="KW-0498">Mitosis</keyword>
<dbReference type="Pfam" id="PF03256">
    <property type="entry name" value="ANAPC10"/>
    <property type="match status" value="1"/>
</dbReference>
<reference evidence="8" key="1">
    <citation type="journal article" date="2014" name="Genome Biol. Evol.">
        <title>Gene Loss Rather Than Gene Gain Is Associated with a Host Jump from Monocots to Dicots in the Smut Fungus Melanopsichium pennsylvanicum.</title>
        <authorList>
            <person name="Sharma R."/>
            <person name="Mishra B."/>
            <person name="Runge F."/>
            <person name="Thines M."/>
        </authorList>
    </citation>
    <scope>NUCLEOTIDE SEQUENCE</scope>
    <source>
        <strain evidence="8">4</strain>
    </source>
</reference>
<proteinExistence type="inferred from homology"/>
<feature type="region of interest" description="Disordered" evidence="6">
    <location>
        <begin position="1"/>
        <end position="32"/>
    </location>
</feature>
<accession>A0A077QY33</accession>
<dbReference type="SMART" id="SM01337">
    <property type="entry name" value="APC10"/>
    <property type="match status" value="1"/>
</dbReference>
<evidence type="ECO:0000256" key="5">
    <source>
        <dbReference type="ARBA" id="ARBA00023306"/>
    </source>
</evidence>
<evidence type="ECO:0000259" key="7">
    <source>
        <dbReference type="PROSITE" id="PS51284"/>
    </source>
</evidence>
<dbReference type="PROSITE" id="PS51284">
    <property type="entry name" value="DOC"/>
    <property type="match status" value="1"/>
</dbReference>
<dbReference type="GO" id="GO:0051301">
    <property type="term" value="P:cell division"/>
    <property type="evidence" value="ECO:0007669"/>
    <property type="project" value="UniProtKB-KW"/>
</dbReference>
<dbReference type="EMBL" id="HG529513">
    <property type="protein sequence ID" value="CDI51611.1"/>
    <property type="molecule type" value="Genomic_DNA"/>
</dbReference>
<dbReference type="PANTHER" id="PTHR12936:SF0">
    <property type="entry name" value="ANAPHASE-PROMOTING COMPLEX SUBUNIT 10"/>
    <property type="match status" value="1"/>
</dbReference>
<feature type="domain" description="DOC" evidence="7">
    <location>
        <begin position="20"/>
        <end position="250"/>
    </location>
</feature>
<evidence type="ECO:0000256" key="4">
    <source>
        <dbReference type="ARBA" id="ARBA00022786"/>
    </source>
</evidence>